<dbReference type="InterPro" id="IPR029903">
    <property type="entry name" value="RmlD-like-bd"/>
</dbReference>
<name>A0A074VXX8_9NEIS</name>
<dbReference type="SUPFAM" id="SSF51735">
    <property type="entry name" value="NAD(P)-binding Rossmann-fold domains"/>
    <property type="match status" value="1"/>
</dbReference>
<protein>
    <recommendedName>
        <fullName evidence="4 6">dTDP-4-dehydrorhamnose reductase</fullName>
        <ecNumber evidence="3 6">1.1.1.133</ecNumber>
    </recommendedName>
</protein>
<feature type="domain" description="RmlD-like substrate binding" evidence="7">
    <location>
        <begin position="1"/>
        <end position="268"/>
    </location>
</feature>
<dbReference type="GO" id="GO:0005829">
    <property type="term" value="C:cytosol"/>
    <property type="evidence" value="ECO:0007669"/>
    <property type="project" value="TreeGrafter"/>
</dbReference>
<evidence type="ECO:0000313" key="9">
    <source>
        <dbReference type="Proteomes" id="UP000027644"/>
    </source>
</evidence>
<dbReference type="UniPathway" id="UPA00124"/>
<dbReference type="EMBL" id="AVQL01000454">
    <property type="protein sequence ID" value="KEQ00134.1"/>
    <property type="molecule type" value="Genomic_DNA"/>
</dbReference>
<dbReference type="CDD" id="cd05254">
    <property type="entry name" value="dTDP_HR_like_SDR_e"/>
    <property type="match status" value="1"/>
</dbReference>
<evidence type="ECO:0000256" key="4">
    <source>
        <dbReference type="ARBA" id="ARBA00017099"/>
    </source>
</evidence>
<comment type="pathway">
    <text evidence="1 6">Carbohydrate biosynthesis; dTDP-L-rhamnose biosynthesis.</text>
</comment>
<dbReference type="GO" id="GO:0019305">
    <property type="term" value="P:dTDP-rhamnose biosynthetic process"/>
    <property type="evidence" value="ECO:0007669"/>
    <property type="project" value="UniProtKB-UniPathway"/>
</dbReference>
<accession>A0A074VXX8</accession>
<dbReference type="Pfam" id="PF04321">
    <property type="entry name" value="RmlD_sub_bind"/>
    <property type="match status" value="1"/>
</dbReference>
<comment type="function">
    <text evidence="6">Catalyzes the reduction of dTDP-6-deoxy-L-lyxo-4-hexulose to yield dTDP-L-rhamnose.</text>
</comment>
<dbReference type="NCBIfam" id="TIGR01214">
    <property type="entry name" value="rmlD"/>
    <property type="match status" value="1"/>
</dbReference>
<comment type="cofactor">
    <cofactor evidence="6">
        <name>Mg(2+)</name>
        <dbReference type="ChEBI" id="CHEBI:18420"/>
    </cofactor>
    <text evidence="6">Binds 1 Mg(2+) ion per monomer.</text>
</comment>
<comment type="caution">
    <text evidence="8">The sequence shown here is derived from an EMBL/GenBank/DDBJ whole genome shotgun (WGS) entry which is preliminary data.</text>
</comment>
<keyword evidence="6" id="KW-0560">Oxidoreductase</keyword>
<dbReference type="PANTHER" id="PTHR10491:SF4">
    <property type="entry name" value="METHIONINE ADENOSYLTRANSFERASE 2 SUBUNIT BETA"/>
    <property type="match status" value="1"/>
</dbReference>
<comment type="similarity">
    <text evidence="2 6">Belongs to the dTDP-4-dehydrorhamnose reductase family.</text>
</comment>
<evidence type="ECO:0000256" key="6">
    <source>
        <dbReference type="RuleBase" id="RU364082"/>
    </source>
</evidence>
<evidence type="ECO:0000256" key="2">
    <source>
        <dbReference type="ARBA" id="ARBA00010944"/>
    </source>
</evidence>
<organism evidence="8 9">
    <name type="scientific">Snodgrassella alvi SCGC AB-598-J21</name>
    <dbReference type="NCBI Taxonomy" id="1385367"/>
    <lineage>
        <taxon>Bacteria</taxon>
        <taxon>Pseudomonadati</taxon>
        <taxon>Pseudomonadota</taxon>
        <taxon>Betaproteobacteria</taxon>
        <taxon>Neisseriales</taxon>
        <taxon>Neisseriaceae</taxon>
        <taxon>Snodgrassella</taxon>
    </lineage>
</organism>
<evidence type="ECO:0000313" key="8">
    <source>
        <dbReference type="EMBL" id="KEQ00134.1"/>
    </source>
</evidence>
<sequence length="286" mass="31537">MRILLTGSKGQVGSCLRDRLPESWELIASDSQTLNITDAHNVLNMVKTFEPDVIINAAGYTKVDAAEADIDRAFAVNATGTLNLAQAAHSIGARLIHISTEQVFDGHHHVILTENMAPNPLNVYGHSKLAGELLALNAHVDAVVIRTSWVYSEYGHNFVKIMLQKGLETPNIRVVDDQIGCPTYAGDLAEAILRLAALPHSPRGLLHFAGSQQMSWAEFAQRIFTEAAKIDERYNQVKVERIATADYQSAARRPEFGILDSRTLQNMLPQPVTDTPLAHIVEKLMR</sequence>
<dbReference type="InterPro" id="IPR036291">
    <property type="entry name" value="NAD(P)-bd_dom_sf"/>
</dbReference>
<dbReference type="AlphaFoldDB" id="A0A074VXX8"/>
<dbReference type="EC" id="1.1.1.133" evidence="3 6"/>
<gene>
    <name evidence="8" type="ORF">SASC598J21_020170</name>
</gene>
<dbReference type="Gene3D" id="3.40.50.720">
    <property type="entry name" value="NAD(P)-binding Rossmann-like Domain"/>
    <property type="match status" value="1"/>
</dbReference>
<evidence type="ECO:0000259" key="7">
    <source>
        <dbReference type="Pfam" id="PF04321"/>
    </source>
</evidence>
<dbReference type="Gene3D" id="3.90.25.10">
    <property type="entry name" value="UDP-galactose 4-epimerase, domain 1"/>
    <property type="match status" value="1"/>
</dbReference>
<reference evidence="8 9" key="1">
    <citation type="journal article" date="2014" name="PLoS Genet.">
        <title>Hidden diversity in honey bee gut symbionts detected by single-cell genomics.</title>
        <authorList>
            <person name="Engel P."/>
            <person name="Stepanauskas R."/>
            <person name="Moran N."/>
        </authorList>
    </citation>
    <scope>NUCLEOTIDE SEQUENCE [LARGE SCALE GENOMIC DNA]</scope>
    <source>
        <strain evidence="8 9">SCGC AB-598-J21</strain>
    </source>
</reference>
<evidence type="ECO:0000256" key="1">
    <source>
        <dbReference type="ARBA" id="ARBA00004781"/>
    </source>
</evidence>
<dbReference type="GO" id="GO:0008831">
    <property type="term" value="F:dTDP-4-dehydrorhamnose reductase activity"/>
    <property type="evidence" value="ECO:0007669"/>
    <property type="project" value="UniProtKB-EC"/>
</dbReference>
<keyword evidence="6" id="KW-0521">NADP</keyword>
<dbReference type="InterPro" id="IPR005913">
    <property type="entry name" value="dTDP_dehydrorham_reduct"/>
</dbReference>
<evidence type="ECO:0000256" key="5">
    <source>
        <dbReference type="ARBA" id="ARBA00048200"/>
    </source>
</evidence>
<comment type="catalytic activity">
    <reaction evidence="5 6">
        <text>dTDP-beta-L-rhamnose + NADP(+) = dTDP-4-dehydro-beta-L-rhamnose + NADPH + H(+)</text>
        <dbReference type="Rhea" id="RHEA:21796"/>
        <dbReference type="ChEBI" id="CHEBI:15378"/>
        <dbReference type="ChEBI" id="CHEBI:57510"/>
        <dbReference type="ChEBI" id="CHEBI:57783"/>
        <dbReference type="ChEBI" id="CHEBI:58349"/>
        <dbReference type="ChEBI" id="CHEBI:62830"/>
        <dbReference type="EC" id="1.1.1.133"/>
    </reaction>
</comment>
<dbReference type="Proteomes" id="UP000027644">
    <property type="component" value="Unassembled WGS sequence"/>
</dbReference>
<evidence type="ECO:0000256" key="3">
    <source>
        <dbReference type="ARBA" id="ARBA00012929"/>
    </source>
</evidence>
<proteinExistence type="inferred from homology"/>
<dbReference type="PANTHER" id="PTHR10491">
    <property type="entry name" value="DTDP-4-DEHYDRORHAMNOSE REDUCTASE"/>
    <property type="match status" value="1"/>
</dbReference>